<comment type="caution">
    <text evidence="1">The sequence shown here is derived from an EMBL/GenBank/DDBJ whole genome shotgun (WGS) entry which is preliminary data.</text>
</comment>
<proteinExistence type="predicted"/>
<keyword evidence="2" id="KW-1185">Reference proteome</keyword>
<gene>
    <name evidence="1" type="ORF">L6164_007905</name>
</gene>
<organism evidence="1 2">
    <name type="scientific">Bauhinia variegata</name>
    <name type="common">Purple orchid tree</name>
    <name type="synonym">Phanera variegata</name>
    <dbReference type="NCBI Taxonomy" id="167791"/>
    <lineage>
        <taxon>Eukaryota</taxon>
        <taxon>Viridiplantae</taxon>
        <taxon>Streptophyta</taxon>
        <taxon>Embryophyta</taxon>
        <taxon>Tracheophyta</taxon>
        <taxon>Spermatophyta</taxon>
        <taxon>Magnoliopsida</taxon>
        <taxon>eudicotyledons</taxon>
        <taxon>Gunneridae</taxon>
        <taxon>Pentapetalae</taxon>
        <taxon>rosids</taxon>
        <taxon>fabids</taxon>
        <taxon>Fabales</taxon>
        <taxon>Fabaceae</taxon>
        <taxon>Cercidoideae</taxon>
        <taxon>Cercideae</taxon>
        <taxon>Bauhiniinae</taxon>
        <taxon>Bauhinia</taxon>
    </lineage>
</organism>
<name>A0ACB9PHX8_BAUVA</name>
<sequence length="989" mass="109839">MTKITPLFTKMPLHFHLSLLLLLNHAQSQTLPHDQEQAVLLKLKRYLENPPFLSHWNPSNSSHCSWPEITCTKGSITALAMVNTNITKPFPPFICDLQNLSKIDFQMNHLPGEFPKSLYNCSKLEYLDLSQNWFVGKIPDDIDRLSNLRFLILGANNFSGDIPASIWLLKELRSLQLFDCQFNGTLPAEIGNLTNLEILYIFNNNLIGEIPETIGDMLALEEVALYGNQLSGEIPSGFFTLKNLRLLFLYRNRLSGEIRMPAVVEALNLTILDLSQNLLTGNIPEDLGKLKNVTGFALQMNQLSGPIPESLARLPALVDFVVFSNKLSGTLPLDFGLYSRLETFQVASNSLTGRLPANLCYQGKLVGLTAYDNKLSGELPESLGNCASLRALRISNNEFSGNIPSLLWTSLNLTMFEINENKFTGELPQRLSTNLSLLSISHNQFSGRIPAGVSSSTNVVVFNASKNLFDGSIPQELTALPKLTKLLLDQNHLKGPLPSDIISWKSLVTLNLSQNQLSGQIPDEIGRLPVLSELDLSQNEFSGQIPSELGRLRATNLNLSSNQLTGRIPSEFENLVYGSSFLNNSGLCADTPVLNLTLCYSGSLRSTKRSSVSLVLIISLVVVASAFLCLLFLVIRAHKKRNKGFDTTWKLTSFQKLGFTESNILSGLTDRNIIGRGGYGTVYRVQINHQGDFVAVKKTWNNRKLEHKLEKAFLAEVEALSSIRHNNIVKLLCCISGESSWLLVYEYLENHSLDRWLHKKNGSSAMSGSVQHAVLDWPKRLQIALGAAHGLSYMHHDCVPLIVHRDVKSSNILLDSEFNAKIADFGLAKLLINPGELATMSAVAGSFGYIAPEYAQTTRVNEKIDVYSFGVVLLELTTGKEANYGDEYSSLAEWAWRHVQVGSSVEDVLDEEIKEPCYLEEMCCVFKLGLMCTATLPASRPSMKEVVQMLLRCSGPLVYGEKNLRGYYDVAPLLKDSNRESRLDIDNDS</sequence>
<evidence type="ECO:0000313" key="1">
    <source>
        <dbReference type="EMBL" id="KAI4347056.1"/>
    </source>
</evidence>
<reference evidence="1 2" key="1">
    <citation type="journal article" date="2022" name="DNA Res.">
        <title>Chromosomal-level genome assembly of the orchid tree Bauhinia variegata (Leguminosae; Cercidoideae) supports the allotetraploid origin hypothesis of Bauhinia.</title>
        <authorList>
            <person name="Zhong Y."/>
            <person name="Chen Y."/>
            <person name="Zheng D."/>
            <person name="Pang J."/>
            <person name="Liu Y."/>
            <person name="Luo S."/>
            <person name="Meng S."/>
            <person name="Qian L."/>
            <person name="Wei D."/>
            <person name="Dai S."/>
            <person name="Zhou R."/>
        </authorList>
    </citation>
    <scope>NUCLEOTIDE SEQUENCE [LARGE SCALE GENOMIC DNA]</scope>
    <source>
        <strain evidence="1">BV-YZ2020</strain>
    </source>
</reference>
<dbReference type="EMBL" id="CM039429">
    <property type="protein sequence ID" value="KAI4347056.1"/>
    <property type="molecule type" value="Genomic_DNA"/>
</dbReference>
<dbReference type="Proteomes" id="UP000828941">
    <property type="component" value="Chromosome 4"/>
</dbReference>
<protein>
    <submittedName>
        <fullName evidence="1">Uncharacterized protein</fullName>
    </submittedName>
</protein>
<accession>A0ACB9PHX8</accession>
<evidence type="ECO:0000313" key="2">
    <source>
        <dbReference type="Proteomes" id="UP000828941"/>
    </source>
</evidence>